<keyword evidence="7" id="KW-1185">Reference proteome</keyword>
<evidence type="ECO:0000313" key="7">
    <source>
        <dbReference type="Proteomes" id="UP001362999"/>
    </source>
</evidence>
<proteinExistence type="inferred from homology"/>
<dbReference type="InterPro" id="IPR017853">
    <property type="entry name" value="GH"/>
</dbReference>
<evidence type="ECO:0000259" key="2">
    <source>
        <dbReference type="Pfam" id="PF01301"/>
    </source>
</evidence>
<feature type="domain" description="Glycoside hydrolase 35 catalytic" evidence="2">
    <location>
        <begin position="1"/>
        <end position="296"/>
    </location>
</feature>
<sequence length="305" mass="33871">MIIKGQRVFLHSGEFHTWRLPVPSLWPDILEKAKAAGLNAVSIYTHMGLINPSRGVVDFDGFRALKPLYEAAMAAGIWVVVRPGSYINAETTAGGIAHWVTAEVAGRLRTNDSDWTEAWRDYILGIIEETVPYQINAGGPVIAIQLDNEYTQDYPGHGEYYEELKKVFHDSGIVVPLTYNDPNQGGNFINGTGAVDLYGMDSYPQRFDCSHPSAWRPVVTNYHEYHERVNPSQPWYIPEFQAGSYDAWGPGAPGYAPCAELTGPAFQSVFNLQLWASNAKLINYYMLYGGTSWGGLPLLTGLYVV</sequence>
<evidence type="ECO:0000313" key="3">
    <source>
        <dbReference type="EMBL" id="KAK7055793.1"/>
    </source>
</evidence>
<dbReference type="InterPro" id="IPR031330">
    <property type="entry name" value="Gly_Hdrlase_35_cat"/>
</dbReference>
<dbReference type="EMBL" id="JAWWNJ010000005">
    <property type="protein sequence ID" value="KAK7055797.1"/>
    <property type="molecule type" value="Genomic_DNA"/>
</dbReference>
<organism evidence="4 7">
    <name type="scientific">Favolaschia claudopus</name>
    <dbReference type="NCBI Taxonomy" id="2862362"/>
    <lineage>
        <taxon>Eukaryota</taxon>
        <taxon>Fungi</taxon>
        <taxon>Dikarya</taxon>
        <taxon>Basidiomycota</taxon>
        <taxon>Agaricomycotina</taxon>
        <taxon>Agaricomycetes</taxon>
        <taxon>Agaricomycetidae</taxon>
        <taxon>Agaricales</taxon>
        <taxon>Marasmiineae</taxon>
        <taxon>Mycenaceae</taxon>
        <taxon>Favolaschia</taxon>
    </lineage>
</organism>
<dbReference type="EMBL" id="JAWWNJ010000005">
    <property type="protein sequence ID" value="KAK7055801.1"/>
    <property type="molecule type" value="Genomic_DNA"/>
</dbReference>
<comment type="similarity">
    <text evidence="1">Belongs to the glycosyl hydrolase 35 family.</text>
</comment>
<accession>A0AAW0DTG6</accession>
<dbReference type="InterPro" id="IPR001944">
    <property type="entry name" value="Glycoside_Hdrlase_35"/>
</dbReference>
<name>A0AAW0DTG6_9AGAR</name>
<dbReference type="GO" id="GO:0004553">
    <property type="term" value="F:hydrolase activity, hydrolyzing O-glycosyl compounds"/>
    <property type="evidence" value="ECO:0007669"/>
    <property type="project" value="InterPro"/>
</dbReference>
<evidence type="ECO:0000313" key="5">
    <source>
        <dbReference type="EMBL" id="KAK7055801.1"/>
    </source>
</evidence>
<dbReference type="Gene3D" id="3.20.20.80">
    <property type="entry name" value="Glycosidases"/>
    <property type="match status" value="1"/>
</dbReference>
<dbReference type="Pfam" id="PF01301">
    <property type="entry name" value="Glyco_hydro_35"/>
    <property type="match status" value="1"/>
</dbReference>
<reference evidence="4 7" key="1">
    <citation type="journal article" date="2024" name="J Genomics">
        <title>Draft genome sequencing and assembly of Favolaschia claudopus CIRM-BRFM 2984 isolated from oak limbs.</title>
        <authorList>
            <person name="Navarro D."/>
            <person name="Drula E."/>
            <person name="Chaduli D."/>
            <person name="Cazenave R."/>
            <person name="Ahrendt S."/>
            <person name="Wang J."/>
            <person name="Lipzen A."/>
            <person name="Daum C."/>
            <person name="Barry K."/>
            <person name="Grigoriev I.V."/>
            <person name="Favel A."/>
            <person name="Rosso M.N."/>
            <person name="Martin F."/>
        </authorList>
    </citation>
    <scope>NUCLEOTIDE SEQUENCE [LARGE SCALE GENOMIC DNA]</scope>
    <source>
        <strain evidence="4 7">CIRM-BRFM 2984</strain>
    </source>
</reference>
<dbReference type="EMBL" id="JAWWNJ010000005">
    <property type="protein sequence ID" value="KAK7055805.1"/>
    <property type="molecule type" value="Genomic_DNA"/>
</dbReference>
<dbReference type="EMBL" id="JAWWNJ010000005">
    <property type="protein sequence ID" value="KAK7055793.1"/>
    <property type="molecule type" value="Genomic_DNA"/>
</dbReference>
<evidence type="ECO:0000313" key="4">
    <source>
        <dbReference type="EMBL" id="KAK7055797.1"/>
    </source>
</evidence>
<comment type="caution">
    <text evidence="4">The sequence shown here is derived from an EMBL/GenBank/DDBJ whole genome shotgun (WGS) entry which is preliminary data.</text>
</comment>
<dbReference type="Proteomes" id="UP001362999">
    <property type="component" value="Unassembled WGS sequence"/>
</dbReference>
<evidence type="ECO:0000256" key="1">
    <source>
        <dbReference type="ARBA" id="ARBA00009809"/>
    </source>
</evidence>
<dbReference type="AlphaFoldDB" id="A0AAW0DTG6"/>
<keyword evidence="4" id="KW-0378">Hydrolase</keyword>
<protein>
    <submittedName>
        <fullName evidence="4">Glycoside hydrolase superfamily</fullName>
    </submittedName>
</protein>
<dbReference type="PANTHER" id="PTHR23421">
    <property type="entry name" value="BETA-GALACTOSIDASE RELATED"/>
    <property type="match status" value="1"/>
</dbReference>
<evidence type="ECO:0000313" key="6">
    <source>
        <dbReference type="EMBL" id="KAK7055805.1"/>
    </source>
</evidence>
<gene>
    <name evidence="3" type="ORF">R3P38DRAFT_2600808</name>
    <name evidence="4" type="ORF">R3P38DRAFT_2600810</name>
    <name evidence="5" type="ORF">R3P38DRAFT_2600812</name>
    <name evidence="6" type="ORF">R3P38DRAFT_2600814</name>
</gene>
<dbReference type="GO" id="GO:0005975">
    <property type="term" value="P:carbohydrate metabolic process"/>
    <property type="evidence" value="ECO:0007669"/>
    <property type="project" value="InterPro"/>
</dbReference>
<dbReference type="SUPFAM" id="SSF51445">
    <property type="entry name" value="(Trans)glycosidases"/>
    <property type="match status" value="1"/>
</dbReference>
<dbReference type="PRINTS" id="PR00742">
    <property type="entry name" value="GLHYDRLASE35"/>
</dbReference>